<dbReference type="Pfam" id="PF12341">
    <property type="entry name" value="Mcl1_mid"/>
    <property type="match status" value="1"/>
</dbReference>
<dbReference type="InterPro" id="IPR022100">
    <property type="entry name" value="WDHD1/CFT4_beta-prop_2nd"/>
</dbReference>
<keyword evidence="3" id="KW-1185">Reference proteome</keyword>
<gene>
    <name evidence="2" type="ORF">RF11_09553</name>
</gene>
<sequence>MLDQGNLGTVEQFISYFTFEDISRLSKKRKTLDEDIIIEQPKIVEIVPPKPQTNVQLQNFQPMAIMGCDDYYLVWNSVGTVSRIRSGLNRRSLIKVVFHDNFVHSQIVLENNDDFVIGDLSETNVCLVSKHKDASDTKYFSSSE</sequence>
<organism evidence="2 3">
    <name type="scientific">Thelohanellus kitauei</name>
    <name type="common">Myxosporean</name>
    <dbReference type="NCBI Taxonomy" id="669202"/>
    <lineage>
        <taxon>Eukaryota</taxon>
        <taxon>Metazoa</taxon>
        <taxon>Cnidaria</taxon>
        <taxon>Myxozoa</taxon>
        <taxon>Myxosporea</taxon>
        <taxon>Bivalvulida</taxon>
        <taxon>Platysporina</taxon>
        <taxon>Myxobolidae</taxon>
        <taxon>Thelohanellus</taxon>
    </lineage>
</organism>
<reference evidence="2 3" key="1">
    <citation type="journal article" date="2014" name="Genome Biol. Evol.">
        <title>The genome of the myxosporean Thelohanellus kitauei shows adaptations to nutrient acquisition within its fish host.</title>
        <authorList>
            <person name="Yang Y."/>
            <person name="Xiong J."/>
            <person name="Zhou Z."/>
            <person name="Huo F."/>
            <person name="Miao W."/>
            <person name="Ran C."/>
            <person name="Liu Y."/>
            <person name="Zhang J."/>
            <person name="Feng J."/>
            <person name="Wang M."/>
            <person name="Wang M."/>
            <person name="Wang L."/>
            <person name="Yao B."/>
        </authorList>
    </citation>
    <scope>NUCLEOTIDE SEQUENCE [LARGE SCALE GENOMIC DNA]</scope>
    <source>
        <strain evidence="2">Wuqing</strain>
    </source>
</reference>
<dbReference type="AlphaFoldDB" id="A0A0C2JHB8"/>
<feature type="domain" description="WDHD1/CFT4 second beta-propeller" evidence="1">
    <location>
        <begin position="69"/>
        <end position="134"/>
    </location>
</feature>
<name>A0A0C2JHB8_THEKT</name>
<evidence type="ECO:0000313" key="2">
    <source>
        <dbReference type="EMBL" id="KII68678.1"/>
    </source>
</evidence>
<dbReference type="Proteomes" id="UP000031668">
    <property type="component" value="Unassembled WGS sequence"/>
</dbReference>
<evidence type="ECO:0000313" key="3">
    <source>
        <dbReference type="Proteomes" id="UP000031668"/>
    </source>
</evidence>
<accession>A0A0C2JHB8</accession>
<protein>
    <recommendedName>
        <fullName evidence="1">WDHD1/CFT4 second beta-propeller domain-containing protein</fullName>
    </recommendedName>
</protein>
<proteinExistence type="predicted"/>
<evidence type="ECO:0000259" key="1">
    <source>
        <dbReference type="Pfam" id="PF12341"/>
    </source>
</evidence>
<comment type="caution">
    <text evidence="2">The sequence shown here is derived from an EMBL/GenBank/DDBJ whole genome shotgun (WGS) entry which is preliminary data.</text>
</comment>
<dbReference type="EMBL" id="JWZT01002732">
    <property type="protein sequence ID" value="KII68678.1"/>
    <property type="molecule type" value="Genomic_DNA"/>
</dbReference>